<dbReference type="GO" id="GO:0034599">
    <property type="term" value="P:cellular response to oxidative stress"/>
    <property type="evidence" value="ECO:0007669"/>
    <property type="project" value="InterPro"/>
</dbReference>
<dbReference type="GO" id="GO:0005737">
    <property type="term" value="C:cytoplasm"/>
    <property type="evidence" value="ECO:0007669"/>
    <property type="project" value="TreeGrafter"/>
</dbReference>
<gene>
    <name evidence="3" type="ORF">L211DRAFT_873847</name>
</gene>
<dbReference type="Pfam" id="PF08568">
    <property type="entry name" value="Kinetochor_Ybp2"/>
    <property type="match status" value="1"/>
</dbReference>
<dbReference type="InParanoid" id="A0A3N4MDN6"/>
<evidence type="ECO:0000313" key="4">
    <source>
        <dbReference type="Proteomes" id="UP000267821"/>
    </source>
</evidence>
<sequence length="745" mass="82323">MYYPTSPVTTTLTKVTVDKAIAAIETAASEIPAEDFISYSTILDVHLSYALEFFSREDQTKLLQALERVLKENDTLAQNIAWDLIAVLLPFLDAPNPATAFSSADAAAPSTPNPTFTTDALSEIASTCLFMAAYKGNPREVYLKLLGALSSLSFTSATTPISEDTDEASLEPSSPGHSPAKARANGHRKFRILIMLLTTIHSRIATAFPSRFLSQSLTTLLTTFTRSTEELYKEEVEDIVSRLLAFVDAVQPESTKKKRRMTQLRLGPDGRPALPPRSNTAGSQPSAPDVSKLDIADENEEEKQARLEQQEKAKIEEEMQIRLLQSFVSHVVEVYILRCPSVDARKKASPQSTRTPEVKHDEQPSSMQLPPGHGINLHLASRFLKSNKFITGGVIESEISPSPSPVWKEILDTAYQLSITTKELQELCYSPAFDADAEEIEEPKSPHGLLSAVPKFVDDIPLSKVGSLVLLASRIFEKESIVDRKIKIFPEHSIIVHKYLTKGNGTSDVGVLDAVLFLGAWALSAEGGGFGEAPDEESWLMYLQTFALYSAICPSPLSRLLCHNRLAQTIHAHPGEATRLAYIKDTLEHCPFDSLKASIIGILKDEIASATTSGNTKPSIFATPLVLEELSMFLFPDLSGVLDLEADNEAKLEWFAENYPVIMATGNLWLFLLMRDLNGQKGICGIAQWGERIEERWAGQLKAWLDEVARDEDMKESNRIRTVGMDVDIARGLLERVEEVRKHVV</sequence>
<dbReference type="STRING" id="1051890.A0A3N4MDN6"/>
<dbReference type="AlphaFoldDB" id="A0A3N4MDN6"/>
<protein>
    <submittedName>
        <fullName evidence="3">DUF1760-domain-containing protein</fullName>
    </submittedName>
</protein>
<dbReference type="Proteomes" id="UP000267821">
    <property type="component" value="Unassembled WGS sequence"/>
</dbReference>
<dbReference type="OrthoDB" id="5396786at2759"/>
<keyword evidence="4" id="KW-1185">Reference proteome</keyword>
<name>A0A3N4MDN6_9PEZI</name>
<dbReference type="InterPro" id="IPR040347">
    <property type="entry name" value="YBP1/2"/>
</dbReference>
<evidence type="ECO:0000256" key="2">
    <source>
        <dbReference type="SAM" id="MobiDB-lite"/>
    </source>
</evidence>
<proteinExistence type="predicted"/>
<feature type="region of interest" description="Disordered" evidence="2">
    <location>
        <begin position="345"/>
        <end position="370"/>
    </location>
</feature>
<feature type="region of interest" description="Disordered" evidence="2">
    <location>
        <begin position="255"/>
        <end position="290"/>
    </location>
</feature>
<accession>A0A3N4MDN6</accession>
<feature type="coiled-coil region" evidence="1">
    <location>
        <begin position="293"/>
        <end position="320"/>
    </location>
</feature>
<evidence type="ECO:0000256" key="1">
    <source>
        <dbReference type="SAM" id="Coils"/>
    </source>
</evidence>
<organism evidence="3 4">
    <name type="scientific">Terfezia boudieri ATCC MYA-4762</name>
    <dbReference type="NCBI Taxonomy" id="1051890"/>
    <lineage>
        <taxon>Eukaryota</taxon>
        <taxon>Fungi</taxon>
        <taxon>Dikarya</taxon>
        <taxon>Ascomycota</taxon>
        <taxon>Pezizomycotina</taxon>
        <taxon>Pezizomycetes</taxon>
        <taxon>Pezizales</taxon>
        <taxon>Pezizaceae</taxon>
        <taxon>Terfezia</taxon>
    </lineage>
</organism>
<evidence type="ECO:0000313" key="3">
    <source>
        <dbReference type="EMBL" id="RPB29941.1"/>
    </source>
</evidence>
<keyword evidence="1" id="KW-0175">Coiled coil</keyword>
<feature type="compositionally biased region" description="Polar residues" evidence="2">
    <location>
        <begin position="277"/>
        <end position="286"/>
    </location>
</feature>
<dbReference type="EMBL" id="ML121527">
    <property type="protein sequence ID" value="RPB29941.1"/>
    <property type="molecule type" value="Genomic_DNA"/>
</dbReference>
<dbReference type="InterPro" id="IPR013877">
    <property type="entry name" value="YAP-bd/ALF4/Glomulin"/>
</dbReference>
<dbReference type="PANTHER" id="PTHR28020">
    <property type="entry name" value="YAP1-BINDING PROTEIN 1-RELATED"/>
    <property type="match status" value="1"/>
</dbReference>
<reference evidence="3 4" key="1">
    <citation type="journal article" date="2018" name="Nat. Ecol. Evol.">
        <title>Pezizomycetes genomes reveal the molecular basis of ectomycorrhizal truffle lifestyle.</title>
        <authorList>
            <person name="Murat C."/>
            <person name="Payen T."/>
            <person name="Noel B."/>
            <person name="Kuo A."/>
            <person name="Morin E."/>
            <person name="Chen J."/>
            <person name="Kohler A."/>
            <person name="Krizsan K."/>
            <person name="Balestrini R."/>
            <person name="Da Silva C."/>
            <person name="Montanini B."/>
            <person name="Hainaut M."/>
            <person name="Levati E."/>
            <person name="Barry K.W."/>
            <person name="Belfiori B."/>
            <person name="Cichocki N."/>
            <person name="Clum A."/>
            <person name="Dockter R.B."/>
            <person name="Fauchery L."/>
            <person name="Guy J."/>
            <person name="Iotti M."/>
            <person name="Le Tacon F."/>
            <person name="Lindquist E.A."/>
            <person name="Lipzen A."/>
            <person name="Malagnac F."/>
            <person name="Mello A."/>
            <person name="Molinier V."/>
            <person name="Miyauchi S."/>
            <person name="Poulain J."/>
            <person name="Riccioni C."/>
            <person name="Rubini A."/>
            <person name="Sitrit Y."/>
            <person name="Splivallo R."/>
            <person name="Traeger S."/>
            <person name="Wang M."/>
            <person name="Zifcakova L."/>
            <person name="Wipf D."/>
            <person name="Zambonelli A."/>
            <person name="Paolocci F."/>
            <person name="Nowrousian M."/>
            <person name="Ottonello S."/>
            <person name="Baldrian P."/>
            <person name="Spatafora J.W."/>
            <person name="Henrissat B."/>
            <person name="Nagy L.G."/>
            <person name="Aury J.M."/>
            <person name="Wincker P."/>
            <person name="Grigoriev I.V."/>
            <person name="Bonfante P."/>
            <person name="Martin F.M."/>
        </authorList>
    </citation>
    <scope>NUCLEOTIDE SEQUENCE [LARGE SCALE GENOMIC DNA]</scope>
    <source>
        <strain evidence="3 4">ATCC MYA-4762</strain>
    </source>
</reference>
<feature type="region of interest" description="Disordered" evidence="2">
    <location>
        <begin position="161"/>
        <end position="183"/>
    </location>
</feature>
<dbReference type="PANTHER" id="PTHR28020:SF1">
    <property type="entry name" value="YAP1-BINDING PROTEIN 1-RELATED"/>
    <property type="match status" value="1"/>
</dbReference>